<dbReference type="WBParaSite" id="maker-PairedContig_1853-snap-gene-1.37-mRNA-1">
    <property type="protein sequence ID" value="maker-PairedContig_1853-snap-gene-1.37-mRNA-1"/>
    <property type="gene ID" value="maker-PairedContig_1853-snap-gene-1.37"/>
</dbReference>
<organism evidence="1">
    <name type="scientific">Wuchereria bancrofti</name>
    <dbReference type="NCBI Taxonomy" id="6293"/>
    <lineage>
        <taxon>Eukaryota</taxon>
        <taxon>Metazoa</taxon>
        <taxon>Ecdysozoa</taxon>
        <taxon>Nematoda</taxon>
        <taxon>Chromadorea</taxon>
        <taxon>Rhabditida</taxon>
        <taxon>Spirurina</taxon>
        <taxon>Spiruromorpha</taxon>
        <taxon>Filarioidea</taxon>
        <taxon>Onchocercidae</taxon>
        <taxon>Wuchereria</taxon>
    </lineage>
</organism>
<dbReference type="STRING" id="6293.A0A1I8EFM8"/>
<reference evidence="1" key="1">
    <citation type="submission" date="2016-11" db="UniProtKB">
        <authorList>
            <consortium name="WormBaseParasite"/>
        </authorList>
    </citation>
    <scope>IDENTIFICATION</scope>
    <source>
        <strain evidence="1">pt0022</strain>
    </source>
</reference>
<accession>A0A1I8EFM8</accession>
<proteinExistence type="predicted"/>
<name>A0A1I8EFM8_WUCBA</name>
<evidence type="ECO:0000313" key="1">
    <source>
        <dbReference type="WBParaSite" id="maker-PairedContig_1853-snap-gene-1.37-mRNA-1"/>
    </source>
</evidence>
<sequence length="137" mass="15779">MNLIRLHGIINEKSYYERAEKIFESTAERLVKYPFILTKMVNALQKHVRPVKQVPMQVQILFSNYTFHSWLQSVDDHLKLLATSTDTPTAYICENFECSLPFTSFNFQHSADGAVQLERSMVQLYCSSSNIGRKLAA</sequence>
<dbReference type="AlphaFoldDB" id="A0A1I8EFM8"/>
<protein>
    <submittedName>
        <fullName evidence="1">Uncharacterized protein</fullName>
    </submittedName>
</protein>